<name>A0ABP4V9E7_9ACTN</name>
<evidence type="ECO:0000313" key="2">
    <source>
        <dbReference type="Proteomes" id="UP001500618"/>
    </source>
</evidence>
<accession>A0ABP4V9E7</accession>
<dbReference type="EMBL" id="BAAANY010000045">
    <property type="protein sequence ID" value="GAA1720281.1"/>
    <property type="molecule type" value="Genomic_DNA"/>
</dbReference>
<keyword evidence="2" id="KW-1185">Reference proteome</keyword>
<dbReference type="Proteomes" id="UP001500618">
    <property type="component" value="Unassembled WGS sequence"/>
</dbReference>
<evidence type="ECO:0008006" key="3">
    <source>
        <dbReference type="Google" id="ProtNLM"/>
    </source>
</evidence>
<evidence type="ECO:0000313" key="1">
    <source>
        <dbReference type="EMBL" id="GAA1720281.1"/>
    </source>
</evidence>
<gene>
    <name evidence="1" type="ORF">GCM10009765_80600</name>
</gene>
<protein>
    <recommendedName>
        <fullName evidence="3">Radical SAM protein</fullName>
    </recommendedName>
</protein>
<reference evidence="2" key="1">
    <citation type="journal article" date="2019" name="Int. J. Syst. Evol. Microbiol.">
        <title>The Global Catalogue of Microorganisms (GCM) 10K type strain sequencing project: providing services to taxonomists for standard genome sequencing and annotation.</title>
        <authorList>
            <consortium name="The Broad Institute Genomics Platform"/>
            <consortium name="The Broad Institute Genome Sequencing Center for Infectious Disease"/>
            <person name="Wu L."/>
            <person name="Ma J."/>
        </authorList>
    </citation>
    <scope>NUCLEOTIDE SEQUENCE [LARGE SCALE GENOMIC DNA]</scope>
    <source>
        <strain evidence="2">JCM 14718</strain>
    </source>
</reference>
<sequence length="419" mass="46122">MRMSLPVLESILFLSIGTHTKREEPAAVLAHEQHVLTIHSGVPAQATSTAGTAFDLHPDNPAKLWQTDAQQYGVPDTDALLLALNLYGLCTPLGPRVRLQLSLIACPDVRTVVVAAGRSDSPFTLSDDGWLYAAGVPIGRAVRTDADDAVSGYLRCWENGTWWAATINPAGRSRCTGCAFCPTSLEPPADPVLTLEHELHALLDGLELQLPPGGTLQSLREVAVSTACYRTEDAALEAMVMLRKVLRSRRINARIVLLSSVLRTREAFRFLAEHVAPFGLFLTAECVSRRDFLLKNTKADLLPEMMPALLADARAAGLDTSFTYIAGLDTTAQLEKFMTVMLPQVTLFPSIQIFQPHNRIMDRLLTPEAECLGYYFNARRVVENIMTDLDSSLTPELWRCYRSLWATEYAGRSLAGPTR</sequence>
<organism evidence="1 2">
    <name type="scientific">Fodinicola feengrottensis</name>
    <dbReference type="NCBI Taxonomy" id="435914"/>
    <lineage>
        <taxon>Bacteria</taxon>
        <taxon>Bacillati</taxon>
        <taxon>Actinomycetota</taxon>
        <taxon>Actinomycetes</taxon>
        <taxon>Mycobacteriales</taxon>
        <taxon>Fodinicola</taxon>
    </lineage>
</organism>
<proteinExistence type="predicted"/>
<comment type="caution">
    <text evidence="1">The sequence shown here is derived from an EMBL/GenBank/DDBJ whole genome shotgun (WGS) entry which is preliminary data.</text>
</comment>